<reference evidence="4" key="1">
    <citation type="submission" date="2022-11" db="EMBL/GenBank/DDBJ databases">
        <authorList>
            <person name="Petersen C."/>
        </authorList>
    </citation>
    <scope>NUCLEOTIDE SEQUENCE</scope>
    <source>
        <strain evidence="4">IBT 19713</strain>
    </source>
</reference>
<dbReference type="InterPro" id="IPR036291">
    <property type="entry name" value="NAD(P)-bd_dom_sf"/>
</dbReference>
<reference evidence="4" key="2">
    <citation type="journal article" date="2023" name="IMA Fungus">
        <title>Comparative genomic study of the Penicillium genus elucidates a diverse pangenome and 15 lateral gene transfer events.</title>
        <authorList>
            <person name="Petersen C."/>
            <person name="Sorensen T."/>
            <person name="Nielsen M.R."/>
            <person name="Sondergaard T.E."/>
            <person name="Sorensen J.L."/>
            <person name="Fitzpatrick D.A."/>
            <person name="Frisvad J.C."/>
            <person name="Nielsen K.L."/>
        </authorList>
    </citation>
    <scope>NUCLEOTIDE SEQUENCE</scope>
    <source>
        <strain evidence="4">IBT 19713</strain>
    </source>
</reference>
<dbReference type="InterPro" id="IPR047122">
    <property type="entry name" value="Trans-enoyl_RdTase-like"/>
</dbReference>
<name>A0A9W9PJH6_9EURO</name>
<dbReference type="EMBL" id="JAPQKS010000002">
    <property type="protein sequence ID" value="KAJ5247905.1"/>
    <property type="molecule type" value="Genomic_DNA"/>
</dbReference>
<dbReference type="Gene3D" id="3.40.50.720">
    <property type="entry name" value="NAD(P)-binding Rossmann-like Domain"/>
    <property type="match status" value="1"/>
</dbReference>
<protein>
    <submittedName>
        <fullName evidence="4">Quinone oxidoreductase</fullName>
    </submittedName>
</protein>
<dbReference type="OrthoDB" id="3233595at2759"/>
<dbReference type="RefSeq" id="XP_058335326.1">
    <property type="nucleotide sequence ID" value="XM_058472185.1"/>
</dbReference>
<keyword evidence="2" id="KW-0560">Oxidoreductase</keyword>
<dbReference type="PANTHER" id="PTHR45348">
    <property type="entry name" value="HYPOTHETICAL OXIDOREDUCTASE (EUROFUNG)"/>
    <property type="match status" value="1"/>
</dbReference>
<evidence type="ECO:0000256" key="1">
    <source>
        <dbReference type="ARBA" id="ARBA00008072"/>
    </source>
</evidence>
<dbReference type="Gene3D" id="3.90.180.10">
    <property type="entry name" value="Medium-chain alcohol dehydrogenases, catalytic domain"/>
    <property type="match status" value="1"/>
</dbReference>
<dbReference type="InterPro" id="IPR011032">
    <property type="entry name" value="GroES-like_sf"/>
</dbReference>
<dbReference type="SUPFAM" id="SSF51735">
    <property type="entry name" value="NAD(P)-binding Rossmann-fold domains"/>
    <property type="match status" value="1"/>
</dbReference>
<gene>
    <name evidence="4" type="ORF">N7468_002888</name>
</gene>
<evidence type="ECO:0000313" key="4">
    <source>
        <dbReference type="EMBL" id="KAJ5247905.1"/>
    </source>
</evidence>
<evidence type="ECO:0000313" key="5">
    <source>
        <dbReference type="Proteomes" id="UP001150941"/>
    </source>
</evidence>
<dbReference type="GeneID" id="83199488"/>
<dbReference type="InterPro" id="IPR013154">
    <property type="entry name" value="ADH-like_N"/>
</dbReference>
<sequence length="343" mass="37054">LLFYQRGPLVTTQTHDVSVPKPAKDQVLIRVVVAASNPKDYKHVLSTGTAINSGDDAAGIIEDLGSSVESSGQFRRGDRVAIFHAMMTPGGTYAEYALAPATTVLLLPQWISFECSLPWSDIFRPCILAYFSTAASTIPLTTLAAALPLFRRQSLPAPWMKRSTNAAPLPLIVYGASSALGSFAIKLARHANIHPIIAIAGGSSDYIKQFLDYSRGDALVDYRNGADVLKSDVKKALNGLQAFHALDAISESKSWVQVAQMLSGGVVSVVQGSEKYDEPDIPANVEISYSFVGSAHSGKFLSSMPKQPSDKSSVEADVEFSYVLINYISRLLSKHEFEGHPFE</sequence>
<evidence type="ECO:0000259" key="3">
    <source>
        <dbReference type="Pfam" id="PF08240"/>
    </source>
</evidence>
<evidence type="ECO:0000256" key="2">
    <source>
        <dbReference type="ARBA" id="ARBA00023002"/>
    </source>
</evidence>
<feature type="domain" description="Alcohol dehydrogenase-like N-terminal" evidence="3">
    <location>
        <begin position="24"/>
        <end position="108"/>
    </location>
</feature>
<organism evidence="4 5">
    <name type="scientific">Penicillium chermesinum</name>
    <dbReference type="NCBI Taxonomy" id="63820"/>
    <lineage>
        <taxon>Eukaryota</taxon>
        <taxon>Fungi</taxon>
        <taxon>Dikarya</taxon>
        <taxon>Ascomycota</taxon>
        <taxon>Pezizomycotina</taxon>
        <taxon>Eurotiomycetes</taxon>
        <taxon>Eurotiomycetidae</taxon>
        <taxon>Eurotiales</taxon>
        <taxon>Aspergillaceae</taxon>
        <taxon>Penicillium</taxon>
    </lineage>
</organism>
<proteinExistence type="inferred from homology"/>
<keyword evidence="5" id="KW-1185">Reference proteome</keyword>
<feature type="non-terminal residue" evidence="4">
    <location>
        <position position="343"/>
    </location>
</feature>
<dbReference type="SUPFAM" id="SSF50129">
    <property type="entry name" value="GroES-like"/>
    <property type="match status" value="1"/>
</dbReference>
<dbReference type="AlphaFoldDB" id="A0A9W9PJH6"/>
<dbReference type="Pfam" id="PF08240">
    <property type="entry name" value="ADH_N"/>
    <property type="match status" value="1"/>
</dbReference>
<feature type="non-terminal residue" evidence="4">
    <location>
        <position position="1"/>
    </location>
</feature>
<dbReference type="GO" id="GO:0016651">
    <property type="term" value="F:oxidoreductase activity, acting on NAD(P)H"/>
    <property type="evidence" value="ECO:0007669"/>
    <property type="project" value="InterPro"/>
</dbReference>
<comment type="similarity">
    <text evidence="1">Belongs to the zinc-containing alcohol dehydrogenase family.</text>
</comment>
<dbReference type="PANTHER" id="PTHR45348:SF5">
    <property type="entry name" value="OXIDOREDUCTASE, PUTATIVE (AFU_ORTHOLOGUE AFUA_8G01420)-RELATED"/>
    <property type="match status" value="1"/>
</dbReference>
<comment type="caution">
    <text evidence="4">The sequence shown here is derived from an EMBL/GenBank/DDBJ whole genome shotgun (WGS) entry which is preliminary data.</text>
</comment>
<dbReference type="Proteomes" id="UP001150941">
    <property type="component" value="Unassembled WGS sequence"/>
</dbReference>
<accession>A0A9W9PJH6</accession>